<keyword evidence="4" id="KW-0406">Ion transport</keyword>
<evidence type="ECO:0000256" key="4">
    <source>
        <dbReference type="ARBA" id="ARBA00022496"/>
    </source>
</evidence>
<reference evidence="8 9" key="1">
    <citation type="submission" date="2023-09" db="EMBL/GenBank/DDBJ databases">
        <authorList>
            <person name="Rey-Velasco X."/>
        </authorList>
    </citation>
    <scope>NUCLEOTIDE SEQUENCE [LARGE SCALE GENOMIC DNA]</scope>
    <source>
        <strain evidence="8 9">F158</strain>
    </source>
</reference>
<dbReference type="PANTHER" id="PTHR30532">
    <property type="entry name" value="IRON III DICITRATE-BINDING PERIPLASMIC PROTEIN"/>
    <property type="match status" value="1"/>
</dbReference>
<proteinExistence type="inferred from homology"/>
<evidence type="ECO:0000256" key="1">
    <source>
        <dbReference type="ARBA" id="ARBA00004196"/>
    </source>
</evidence>
<dbReference type="InterPro" id="IPR051313">
    <property type="entry name" value="Bact_iron-sidero_bind"/>
</dbReference>
<keyword evidence="4" id="KW-0410">Iron transport</keyword>
<feature type="domain" description="Fe/B12 periplasmic-binding" evidence="7">
    <location>
        <begin position="41"/>
        <end position="298"/>
    </location>
</feature>
<evidence type="ECO:0000256" key="3">
    <source>
        <dbReference type="ARBA" id="ARBA00022448"/>
    </source>
</evidence>
<sequence length="299" mass="31170">MFRTALGAALTGAVLASPVLAEEVSVETARGPVSVESSPESVLVYDMTALDTMDALGVEGITTIENVLLDYANDYPGIPGTLFEPDFEAVNALQPDLIIAGGRSAAQVDDLSRFAPTLDMTVPGENGLEVALSRIDAYGTLFDREDEAAALSAEIESKIEEVRAAGEGKGTGLVVLTNGPKVSAYGAGSRFGWIHEVSGLPEAVEGLDTGTHGEAVSFEYIREANPDWLLVIDRVAAIGAEGDSARATLDNPLVRETTAWQNDQVIYLNAADIYLSGGGATSLSNTLDILADAFGSTGS</sequence>
<keyword evidence="5 6" id="KW-0732">Signal</keyword>
<dbReference type="InterPro" id="IPR002491">
    <property type="entry name" value="ABC_transptr_periplasmic_BD"/>
</dbReference>
<evidence type="ECO:0000259" key="7">
    <source>
        <dbReference type="PROSITE" id="PS50983"/>
    </source>
</evidence>
<dbReference type="SUPFAM" id="SSF53807">
    <property type="entry name" value="Helical backbone' metal receptor"/>
    <property type="match status" value="1"/>
</dbReference>
<evidence type="ECO:0000256" key="2">
    <source>
        <dbReference type="ARBA" id="ARBA00008814"/>
    </source>
</evidence>
<dbReference type="CDD" id="cd01140">
    <property type="entry name" value="FatB"/>
    <property type="match status" value="1"/>
</dbReference>
<evidence type="ECO:0000256" key="6">
    <source>
        <dbReference type="SAM" id="SignalP"/>
    </source>
</evidence>
<keyword evidence="4" id="KW-0408">Iron</keyword>
<feature type="signal peptide" evidence="6">
    <location>
        <begin position="1"/>
        <end position="21"/>
    </location>
</feature>
<dbReference type="PANTHER" id="PTHR30532:SF28">
    <property type="entry name" value="PETROBACTIN-BINDING PROTEIN YCLQ"/>
    <property type="match status" value="1"/>
</dbReference>
<comment type="subcellular location">
    <subcellularLocation>
        <location evidence="1">Cell envelope</location>
    </subcellularLocation>
</comment>
<dbReference type="PROSITE" id="PS50983">
    <property type="entry name" value="FE_B12_PBP"/>
    <property type="match status" value="1"/>
</dbReference>
<name>A0ABU3DFX2_9RHOB</name>
<evidence type="ECO:0000313" key="8">
    <source>
        <dbReference type="EMBL" id="MDT0682454.1"/>
    </source>
</evidence>
<accession>A0ABU3DFX2</accession>
<keyword evidence="9" id="KW-1185">Reference proteome</keyword>
<comment type="similarity">
    <text evidence="2">Belongs to the bacterial solute-binding protein 8 family.</text>
</comment>
<comment type="caution">
    <text evidence="8">The sequence shown here is derived from an EMBL/GenBank/DDBJ whole genome shotgun (WGS) entry which is preliminary data.</text>
</comment>
<gene>
    <name evidence="8" type="ORF">RM543_07150</name>
</gene>
<dbReference type="Proteomes" id="UP001265259">
    <property type="component" value="Unassembled WGS sequence"/>
</dbReference>
<protein>
    <submittedName>
        <fullName evidence="8">Siderophore ABC transporter substrate-binding protein</fullName>
    </submittedName>
</protein>
<organism evidence="8 9">
    <name type="scientific">Tropicimonas omnivorans</name>
    <dbReference type="NCBI Taxonomy" id="3075590"/>
    <lineage>
        <taxon>Bacteria</taxon>
        <taxon>Pseudomonadati</taxon>
        <taxon>Pseudomonadota</taxon>
        <taxon>Alphaproteobacteria</taxon>
        <taxon>Rhodobacterales</taxon>
        <taxon>Roseobacteraceae</taxon>
        <taxon>Tropicimonas</taxon>
    </lineage>
</organism>
<dbReference type="Gene3D" id="3.40.50.1980">
    <property type="entry name" value="Nitrogenase molybdenum iron protein domain"/>
    <property type="match status" value="2"/>
</dbReference>
<evidence type="ECO:0000313" key="9">
    <source>
        <dbReference type="Proteomes" id="UP001265259"/>
    </source>
</evidence>
<dbReference type="EMBL" id="JAVRHL010000002">
    <property type="protein sequence ID" value="MDT0682454.1"/>
    <property type="molecule type" value="Genomic_DNA"/>
</dbReference>
<keyword evidence="3" id="KW-0813">Transport</keyword>
<dbReference type="InterPro" id="IPR033870">
    <property type="entry name" value="FatB"/>
</dbReference>
<feature type="chain" id="PRO_5045843369" evidence="6">
    <location>
        <begin position="22"/>
        <end position="299"/>
    </location>
</feature>
<evidence type="ECO:0000256" key="5">
    <source>
        <dbReference type="ARBA" id="ARBA00022729"/>
    </source>
</evidence>
<dbReference type="Pfam" id="PF01497">
    <property type="entry name" value="Peripla_BP_2"/>
    <property type="match status" value="1"/>
</dbReference>
<dbReference type="RefSeq" id="WP_311691334.1">
    <property type="nucleotide sequence ID" value="NZ_JAVRHL010000002.1"/>
</dbReference>